<evidence type="ECO:0000256" key="1">
    <source>
        <dbReference type="ARBA" id="ARBA00023015"/>
    </source>
</evidence>
<accession>A0ABP7S9Z6</accession>
<sequence>MEVGRGSDAVGTAASGEAVEGVMAKATSSPEGDAAAGATLERRSRDPLPLTNDAKAPRTARGERTRRKILDAALAEFGDRGFGETGIVDITRRAKVALGTFYTYFDSKDEVFRALVGDMSEQVKRAVAPALEPHRGTLEGEEKALAAFLAFVREHQQVYRIIDEAEFVDPAGFRRHYETTAARIAERLDEGAAGGKVRAATDPLDREVRAWALMGMNVFLGLRFGVWDVADGDQVAAAANRLIAEGLKP</sequence>
<dbReference type="PROSITE" id="PS50977">
    <property type="entry name" value="HTH_TETR_2"/>
    <property type="match status" value="1"/>
</dbReference>
<proteinExistence type="predicted"/>
<protein>
    <recommendedName>
        <fullName evidence="6">HTH tetR-type domain-containing protein</fullName>
    </recommendedName>
</protein>
<dbReference type="InterPro" id="IPR001647">
    <property type="entry name" value="HTH_TetR"/>
</dbReference>
<evidence type="ECO:0000313" key="7">
    <source>
        <dbReference type="EMBL" id="GAA4008951.1"/>
    </source>
</evidence>
<keyword evidence="2 4" id="KW-0238">DNA-binding</keyword>
<gene>
    <name evidence="7" type="ORF">GCM10022280_02170</name>
</gene>
<organism evidence="7 8">
    <name type="scientific">Sphingomonas swuensis</name>
    <dbReference type="NCBI Taxonomy" id="977800"/>
    <lineage>
        <taxon>Bacteria</taxon>
        <taxon>Pseudomonadati</taxon>
        <taxon>Pseudomonadota</taxon>
        <taxon>Alphaproteobacteria</taxon>
        <taxon>Sphingomonadales</taxon>
        <taxon>Sphingomonadaceae</taxon>
        <taxon>Sphingomonas</taxon>
    </lineage>
</organism>
<keyword evidence="1" id="KW-0805">Transcription regulation</keyword>
<feature type="DNA-binding region" description="H-T-H motif" evidence="4">
    <location>
        <begin position="86"/>
        <end position="105"/>
    </location>
</feature>
<feature type="region of interest" description="Disordered" evidence="5">
    <location>
        <begin position="1"/>
        <end position="63"/>
    </location>
</feature>
<feature type="domain" description="HTH tetR-type" evidence="6">
    <location>
        <begin position="63"/>
        <end position="123"/>
    </location>
</feature>
<evidence type="ECO:0000256" key="2">
    <source>
        <dbReference type="ARBA" id="ARBA00023125"/>
    </source>
</evidence>
<dbReference type="SUPFAM" id="SSF46689">
    <property type="entry name" value="Homeodomain-like"/>
    <property type="match status" value="1"/>
</dbReference>
<dbReference type="Proteomes" id="UP001500235">
    <property type="component" value="Unassembled WGS sequence"/>
</dbReference>
<dbReference type="InterPro" id="IPR050109">
    <property type="entry name" value="HTH-type_TetR-like_transc_reg"/>
</dbReference>
<dbReference type="Gene3D" id="1.10.357.10">
    <property type="entry name" value="Tetracycline Repressor, domain 2"/>
    <property type="match status" value="1"/>
</dbReference>
<keyword evidence="3" id="KW-0804">Transcription</keyword>
<evidence type="ECO:0000313" key="8">
    <source>
        <dbReference type="Proteomes" id="UP001500235"/>
    </source>
</evidence>
<dbReference type="PANTHER" id="PTHR30055">
    <property type="entry name" value="HTH-TYPE TRANSCRIPTIONAL REGULATOR RUTR"/>
    <property type="match status" value="1"/>
</dbReference>
<dbReference type="Pfam" id="PF00440">
    <property type="entry name" value="TetR_N"/>
    <property type="match status" value="1"/>
</dbReference>
<name>A0ABP7S9Z6_9SPHN</name>
<comment type="caution">
    <text evidence="7">The sequence shown here is derived from an EMBL/GenBank/DDBJ whole genome shotgun (WGS) entry which is preliminary data.</text>
</comment>
<evidence type="ECO:0000256" key="4">
    <source>
        <dbReference type="PROSITE-ProRule" id="PRU00335"/>
    </source>
</evidence>
<reference evidence="8" key="1">
    <citation type="journal article" date="2019" name="Int. J. Syst. Evol. Microbiol.">
        <title>The Global Catalogue of Microorganisms (GCM) 10K type strain sequencing project: providing services to taxonomists for standard genome sequencing and annotation.</title>
        <authorList>
            <consortium name="The Broad Institute Genomics Platform"/>
            <consortium name="The Broad Institute Genome Sequencing Center for Infectious Disease"/>
            <person name="Wu L."/>
            <person name="Ma J."/>
        </authorList>
    </citation>
    <scope>NUCLEOTIDE SEQUENCE [LARGE SCALE GENOMIC DNA]</scope>
    <source>
        <strain evidence="8">JCM 17563</strain>
    </source>
</reference>
<dbReference type="PANTHER" id="PTHR30055:SF234">
    <property type="entry name" value="HTH-TYPE TRANSCRIPTIONAL REGULATOR BETI"/>
    <property type="match status" value="1"/>
</dbReference>
<dbReference type="PRINTS" id="PR00455">
    <property type="entry name" value="HTHTETR"/>
</dbReference>
<evidence type="ECO:0000256" key="3">
    <source>
        <dbReference type="ARBA" id="ARBA00023163"/>
    </source>
</evidence>
<dbReference type="EMBL" id="BAABBQ010000001">
    <property type="protein sequence ID" value="GAA4008951.1"/>
    <property type="molecule type" value="Genomic_DNA"/>
</dbReference>
<dbReference type="InterPro" id="IPR009057">
    <property type="entry name" value="Homeodomain-like_sf"/>
</dbReference>
<keyword evidence="8" id="KW-1185">Reference proteome</keyword>
<evidence type="ECO:0000256" key="5">
    <source>
        <dbReference type="SAM" id="MobiDB-lite"/>
    </source>
</evidence>
<evidence type="ECO:0000259" key="6">
    <source>
        <dbReference type="PROSITE" id="PS50977"/>
    </source>
</evidence>